<reference evidence="1 2" key="1">
    <citation type="journal article" date="2013" name="Curr. Biol.">
        <title>The Genome of the Foraminiferan Reticulomyxa filosa.</title>
        <authorList>
            <person name="Glockner G."/>
            <person name="Hulsmann N."/>
            <person name="Schleicher M."/>
            <person name="Noegel A.A."/>
            <person name="Eichinger L."/>
            <person name="Gallinger C."/>
            <person name="Pawlowski J."/>
            <person name="Sierra R."/>
            <person name="Euteneuer U."/>
            <person name="Pillet L."/>
            <person name="Moustafa A."/>
            <person name="Platzer M."/>
            <person name="Groth M."/>
            <person name="Szafranski K."/>
            <person name="Schliwa M."/>
        </authorList>
    </citation>
    <scope>NUCLEOTIDE SEQUENCE [LARGE SCALE GENOMIC DNA]</scope>
</reference>
<name>X6N4J8_RETFI</name>
<keyword evidence="1" id="KW-0378">Hydrolase</keyword>
<dbReference type="AlphaFoldDB" id="X6N4J8"/>
<dbReference type="OrthoDB" id="2160638at2759"/>
<keyword evidence="2" id="KW-1185">Reference proteome</keyword>
<evidence type="ECO:0000313" key="2">
    <source>
        <dbReference type="Proteomes" id="UP000023152"/>
    </source>
</evidence>
<feature type="non-terminal residue" evidence="1">
    <location>
        <position position="1"/>
    </location>
</feature>
<accession>X6N4J8</accession>
<evidence type="ECO:0000313" key="1">
    <source>
        <dbReference type="EMBL" id="ETO20247.1"/>
    </source>
</evidence>
<dbReference type="GO" id="GO:0016787">
    <property type="term" value="F:hydrolase activity"/>
    <property type="evidence" value="ECO:0007669"/>
    <property type="project" value="UniProtKB-KW"/>
</dbReference>
<dbReference type="Gene3D" id="3.20.20.80">
    <property type="entry name" value="Glycosidases"/>
    <property type="match status" value="1"/>
</dbReference>
<organism evidence="1 2">
    <name type="scientific">Reticulomyxa filosa</name>
    <dbReference type="NCBI Taxonomy" id="46433"/>
    <lineage>
        <taxon>Eukaryota</taxon>
        <taxon>Sar</taxon>
        <taxon>Rhizaria</taxon>
        <taxon>Retaria</taxon>
        <taxon>Foraminifera</taxon>
        <taxon>Monothalamids</taxon>
        <taxon>Reticulomyxidae</taxon>
        <taxon>Reticulomyxa</taxon>
    </lineage>
</organism>
<protein>
    <submittedName>
        <fullName evidence="1">Glycoside hydrolase family 30</fullName>
    </submittedName>
</protein>
<gene>
    <name evidence="1" type="ORF">RFI_16971</name>
</gene>
<dbReference type="EMBL" id="ASPP01012806">
    <property type="protein sequence ID" value="ETO20247.1"/>
    <property type="molecule type" value="Genomic_DNA"/>
</dbReference>
<comment type="caution">
    <text evidence="1">The sequence shown here is derived from an EMBL/GenBank/DDBJ whole genome shotgun (WGS) entry which is preliminary data.</text>
</comment>
<dbReference type="Proteomes" id="UP000023152">
    <property type="component" value="Unassembled WGS sequence"/>
</dbReference>
<proteinExistence type="predicted"/>
<sequence length="180" mass="20124">FFFFLEKKKKKKKKNGCNDGCFDMDINLQWNTNNLYIGSTVNWATMVLHWNLLLEPNGDPHNGGCDDCRGIVTLDTDDMSVTLNEEFYGLLHFGKFVQGKAPAHSLSQMLSTKWTYSIGASTCVDGTAVTYPSQNALNIVVKNFCNQVQNISVVVDTLSQSLFVDLLNVPVGLSTLFWQL</sequence>